<evidence type="ECO:0000313" key="2">
    <source>
        <dbReference type="EMBL" id="CAG7642445.1"/>
    </source>
</evidence>
<feature type="transmembrane region" description="Helical" evidence="1">
    <location>
        <begin position="7"/>
        <end position="25"/>
    </location>
</feature>
<evidence type="ECO:0000256" key="1">
    <source>
        <dbReference type="SAM" id="Phobius"/>
    </source>
</evidence>
<reference evidence="2 3" key="1">
    <citation type="submission" date="2021-06" db="EMBL/GenBank/DDBJ databases">
        <authorList>
            <person name="Criscuolo A."/>
        </authorList>
    </citation>
    <scope>NUCLEOTIDE SEQUENCE [LARGE SCALE GENOMIC DNA]</scope>
    <source>
        <strain evidence="3">CIP 111802</strain>
    </source>
</reference>
<organism evidence="2 3">
    <name type="scientific">Paenibacillus allorhizosphaerae</name>
    <dbReference type="NCBI Taxonomy" id="2849866"/>
    <lineage>
        <taxon>Bacteria</taxon>
        <taxon>Bacillati</taxon>
        <taxon>Bacillota</taxon>
        <taxon>Bacilli</taxon>
        <taxon>Bacillales</taxon>
        <taxon>Paenibacillaceae</taxon>
        <taxon>Paenibacillus</taxon>
    </lineage>
</organism>
<keyword evidence="1" id="KW-0472">Membrane</keyword>
<accession>A0ABN7TN37</accession>
<name>A0ABN7TN37_9BACL</name>
<keyword evidence="1" id="KW-0812">Transmembrane</keyword>
<proteinExistence type="predicted"/>
<gene>
    <name evidence="2" type="ORF">PAECIP111802_02860</name>
</gene>
<keyword evidence="1" id="KW-1133">Transmembrane helix</keyword>
<dbReference type="RefSeq" id="WP_218099193.1">
    <property type="nucleotide sequence ID" value="NZ_CAJVCE010000007.1"/>
</dbReference>
<dbReference type="EMBL" id="CAJVCE010000007">
    <property type="protein sequence ID" value="CAG7642445.1"/>
    <property type="molecule type" value="Genomic_DNA"/>
</dbReference>
<protein>
    <submittedName>
        <fullName evidence="2">Uncharacterized protein</fullName>
    </submittedName>
</protein>
<evidence type="ECO:0000313" key="3">
    <source>
        <dbReference type="Proteomes" id="UP000730618"/>
    </source>
</evidence>
<comment type="caution">
    <text evidence="2">The sequence shown here is derived from an EMBL/GenBank/DDBJ whole genome shotgun (WGS) entry which is preliminary data.</text>
</comment>
<keyword evidence="3" id="KW-1185">Reference proteome</keyword>
<feature type="transmembrane region" description="Helical" evidence="1">
    <location>
        <begin position="31"/>
        <end position="47"/>
    </location>
</feature>
<sequence>MKNRDRTIGYIIFGLIAIGLLSSIFSNPGAYIIPILVFGIVFWLYKYPPNRWRYNRTTPPRFGKGKRRNATFRVINGSKDDSDDTPKYH</sequence>
<dbReference type="Proteomes" id="UP000730618">
    <property type="component" value="Unassembled WGS sequence"/>
</dbReference>